<reference evidence="3" key="1">
    <citation type="journal article" date="2019" name="Int. J. Syst. Evol. Microbiol.">
        <title>The Global Catalogue of Microorganisms (GCM) 10K type strain sequencing project: providing services to taxonomists for standard genome sequencing and annotation.</title>
        <authorList>
            <consortium name="The Broad Institute Genomics Platform"/>
            <consortium name="The Broad Institute Genome Sequencing Center for Infectious Disease"/>
            <person name="Wu L."/>
            <person name="Ma J."/>
        </authorList>
    </citation>
    <scope>NUCLEOTIDE SEQUENCE [LARGE SCALE GENOMIC DNA]</scope>
    <source>
        <strain evidence="3">JCM 17782</strain>
    </source>
</reference>
<organism evidence="2 3">
    <name type="scientific">Mycobacterium paraffinicum</name>
    <dbReference type="NCBI Taxonomy" id="53378"/>
    <lineage>
        <taxon>Bacteria</taxon>
        <taxon>Bacillati</taxon>
        <taxon>Actinomycetota</taxon>
        <taxon>Actinomycetes</taxon>
        <taxon>Mycobacteriales</taxon>
        <taxon>Mycobacteriaceae</taxon>
        <taxon>Mycobacterium</taxon>
    </lineage>
</organism>
<name>A0ABP8RDT4_9MYCO</name>
<dbReference type="EMBL" id="BAABGF010000013">
    <property type="protein sequence ID" value="GAA4536313.1"/>
    <property type="molecule type" value="Genomic_DNA"/>
</dbReference>
<sequence>MPAPVFQIDPPVLDPYHRTDVPGLHILDHEAQFGWVLGRAGLVPACGKDIGSVAINHAAILESLAAKRRYGAPVGGGSWRRSPRRPRKHGLVKNTF</sequence>
<dbReference type="Proteomes" id="UP001501417">
    <property type="component" value="Unassembled WGS sequence"/>
</dbReference>
<accession>A0ABP8RDT4</accession>
<feature type="region of interest" description="Disordered" evidence="1">
    <location>
        <begin position="71"/>
        <end position="96"/>
    </location>
</feature>
<gene>
    <name evidence="2" type="ORF">GCM10023161_11230</name>
</gene>
<proteinExistence type="predicted"/>
<evidence type="ECO:0000313" key="3">
    <source>
        <dbReference type="Proteomes" id="UP001501417"/>
    </source>
</evidence>
<protein>
    <submittedName>
        <fullName evidence="2">Uncharacterized protein</fullName>
    </submittedName>
</protein>
<evidence type="ECO:0000256" key="1">
    <source>
        <dbReference type="SAM" id="MobiDB-lite"/>
    </source>
</evidence>
<evidence type="ECO:0000313" key="2">
    <source>
        <dbReference type="EMBL" id="GAA4536313.1"/>
    </source>
</evidence>
<feature type="compositionally biased region" description="Basic residues" evidence="1">
    <location>
        <begin position="81"/>
        <end position="96"/>
    </location>
</feature>
<keyword evidence="3" id="KW-1185">Reference proteome</keyword>
<comment type="caution">
    <text evidence="2">The sequence shown here is derived from an EMBL/GenBank/DDBJ whole genome shotgun (WGS) entry which is preliminary data.</text>
</comment>